<name>A0A975BS50_9BACT</name>
<keyword evidence="1" id="KW-1133">Transmembrane helix</keyword>
<dbReference type="EMBL" id="CP061800">
    <property type="protein sequence ID" value="QTA90829.1"/>
    <property type="molecule type" value="Genomic_DNA"/>
</dbReference>
<organism evidence="2 3">
    <name type="scientific">Desulfonema magnum</name>
    <dbReference type="NCBI Taxonomy" id="45655"/>
    <lineage>
        <taxon>Bacteria</taxon>
        <taxon>Pseudomonadati</taxon>
        <taxon>Thermodesulfobacteriota</taxon>
        <taxon>Desulfobacteria</taxon>
        <taxon>Desulfobacterales</taxon>
        <taxon>Desulfococcaceae</taxon>
        <taxon>Desulfonema</taxon>
    </lineage>
</organism>
<accession>A0A975BS50</accession>
<sequence>MNIISGIANVFCGVLFVCISIPLLKDMIPMNRFYGFRFAKSFESERNWYQINKYGAKRMILWSVPIILIGIITFFIPFSSKSLGTLLALVPLLVIIPAMESYFYAKKL</sequence>
<evidence type="ECO:0000313" key="2">
    <source>
        <dbReference type="EMBL" id="QTA90829.1"/>
    </source>
</evidence>
<feature type="transmembrane region" description="Helical" evidence="1">
    <location>
        <begin position="6"/>
        <end position="24"/>
    </location>
</feature>
<gene>
    <name evidence="2" type="ORF">dnm_068910</name>
</gene>
<dbReference type="InterPro" id="IPR025962">
    <property type="entry name" value="SdpI/YhfL"/>
</dbReference>
<evidence type="ECO:0000256" key="1">
    <source>
        <dbReference type="SAM" id="Phobius"/>
    </source>
</evidence>
<dbReference type="AlphaFoldDB" id="A0A975BS50"/>
<keyword evidence="3" id="KW-1185">Reference proteome</keyword>
<dbReference type="Proteomes" id="UP000663722">
    <property type="component" value="Chromosome"/>
</dbReference>
<dbReference type="KEGG" id="dmm:dnm_068910"/>
<evidence type="ECO:0000313" key="3">
    <source>
        <dbReference type="Proteomes" id="UP000663722"/>
    </source>
</evidence>
<feature type="transmembrane region" description="Helical" evidence="1">
    <location>
        <begin position="84"/>
        <end position="105"/>
    </location>
</feature>
<proteinExistence type="predicted"/>
<keyword evidence="1" id="KW-0472">Membrane</keyword>
<protein>
    <submittedName>
        <fullName evidence="2">SdpI/YhfL protein family domain-containing protein</fullName>
    </submittedName>
</protein>
<dbReference type="RefSeq" id="WP_207678855.1">
    <property type="nucleotide sequence ID" value="NZ_CP061800.1"/>
</dbReference>
<reference evidence="2" key="1">
    <citation type="journal article" date="2021" name="Microb. Physiol.">
        <title>Proteogenomic Insights into the Physiology of Marine, Sulfate-Reducing, Filamentous Desulfonema limicola and Desulfonema magnum.</title>
        <authorList>
            <person name="Schnaars V."/>
            <person name="Wohlbrand L."/>
            <person name="Scheve S."/>
            <person name="Hinrichs C."/>
            <person name="Reinhardt R."/>
            <person name="Rabus R."/>
        </authorList>
    </citation>
    <scope>NUCLEOTIDE SEQUENCE</scope>
    <source>
        <strain evidence="2">4be13</strain>
    </source>
</reference>
<feature type="transmembrane region" description="Helical" evidence="1">
    <location>
        <begin position="59"/>
        <end position="78"/>
    </location>
</feature>
<dbReference type="Pfam" id="PF13630">
    <property type="entry name" value="SdpI"/>
    <property type="match status" value="1"/>
</dbReference>
<keyword evidence="1" id="KW-0812">Transmembrane</keyword>